<accession>A0A9P6IY64</accession>
<dbReference type="InterPro" id="IPR036322">
    <property type="entry name" value="WD40_repeat_dom_sf"/>
</dbReference>
<dbReference type="OrthoDB" id="6252103at2759"/>
<dbReference type="SUPFAM" id="SSF50978">
    <property type="entry name" value="WD40 repeat-like"/>
    <property type="match status" value="1"/>
</dbReference>
<name>A0A9P6IY64_MORAP</name>
<dbReference type="InterPro" id="IPR015943">
    <property type="entry name" value="WD40/YVTN_repeat-like_dom_sf"/>
</dbReference>
<dbReference type="Proteomes" id="UP000738359">
    <property type="component" value="Unassembled WGS sequence"/>
</dbReference>
<dbReference type="SMART" id="SM00320">
    <property type="entry name" value="WD40"/>
    <property type="match status" value="3"/>
</dbReference>
<gene>
    <name evidence="1" type="ORF">BGZ70_000355</name>
</gene>
<reference evidence="1" key="1">
    <citation type="journal article" date="2020" name="Fungal Divers.">
        <title>Resolving the Mortierellaceae phylogeny through synthesis of multi-gene phylogenetics and phylogenomics.</title>
        <authorList>
            <person name="Vandepol N."/>
            <person name="Liber J."/>
            <person name="Desiro A."/>
            <person name="Na H."/>
            <person name="Kennedy M."/>
            <person name="Barry K."/>
            <person name="Grigoriev I.V."/>
            <person name="Miller A.N."/>
            <person name="O'Donnell K."/>
            <person name="Stajich J.E."/>
            <person name="Bonito G."/>
        </authorList>
    </citation>
    <scope>NUCLEOTIDE SEQUENCE</scope>
    <source>
        <strain evidence="1">CK1249</strain>
    </source>
</reference>
<dbReference type="AlphaFoldDB" id="A0A9P6IY64"/>
<dbReference type="Pfam" id="PF00400">
    <property type="entry name" value="WD40"/>
    <property type="match status" value="3"/>
</dbReference>
<sequence length="326" mass="34375">MRRKRKDPGGMLKLERVLGLTTSRPMVLSVNPTHDLVAYAAGCVVVLYNHKLDKQVGLLCSAVLNTAASASADGPGAGAGLLGPGARAQASLGNSPRTVGSQWTNSAFASPNINPLAGLMPMNISDPSVASSFGISNPSSNKNVKPKPVSSLAFSPDGQYLAVGETGHQPRILIWEVATQALVGELQGHKFGVQAVQFSPNSKYLVSLGFQHDGYIHVWHWRTGAQIASNRVTTKVNALTFSADGTFFVTAGLRHIKFWYLNVGAGRKGGASVASSVQVLDGRAGILGELRDSNYVDAACSEDGRFTYAVTSTGVLCLFSEGRVMD</sequence>
<keyword evidence="2" id="KW-1185">Reference proteome</keyword>
<dbReference type="InterPro" id="IPR052779">
    <property type="entry name" value="WDR62"/>
</dbReference>
<dbReference type="PANTHER" id="PTHR45589">
    <property type="entry name" value="WD REPEAT DOMAIN 62, ISOFORM G"/>
    <property type="match status" value="1"/>
</dbReference>
<dbReference type="Gene3D" id="2.130.10.10">
    <property type="entry name" value="YVTN repeat-like/Quinoprotein amine dehydrogenase"/>
    <property type="match status" value="1"/>
</dbReference>
<evidence type="ECO:0000313" key="2">
    <source>
        <dbReference type="Proteomes" id="UP000738359"/>
    </source>
</evidence>
<dbReference type="PANTHER" id="PTHR45589:SF1">
    <property type="entry name" value="WD REPEAT DOMAIN 62, ISOFORM G"/>
    <property type="match status" value="1"/>
</dbReference>
<organism evidence="1 2">
    <name type="scientific">Mortierella alpina</name>
    <name type="common">Oleaginous fungus</name>
    <name type="synonym">Mortierella renispora</name>
    <dbReference type="NCBI Taxonomy" id="64518"/>
    <lineage>
        <taxon>Eukaryota</taxon>
        <taxon>Fungi</taxon>
        <taxon>Fungi incertae sedis</taxon>
        <taxon>Mucoromycota</taxon>
        <taxon>Mortierellomycotina</taxon>
        <taxon>Mortierellomycetes</taxon>
        <taxon>Mortierellales</taxon>
        <taxon>Mortierellaceae</taxon>
        <taxon>Mortierella</taxon>
    </lineage>
</organism>
<proteinExistence type="predicted"/>
<dbReference type="InterPro" id="IPR001680">
    <property type="entry name" value="WD40_rpt"/>
</dbReference>
<protein>
    <submittedName>
        <fullName evidence="1">Uncharacterized protein</fullName>
    </submittedName>
</protein>
<dbReference type="EMBL" id="JAAAHY010001066">
    <property type="protein sequence ID" value="KAF9953119.1"/>
    <property type="molecule type" value="Genomic_DNA"/>
</dbReference>
<comment type="caution">
    <text evidence="1">The sequence shown here is derived from an EMBL/GenBank/DDBJ whole genome shotgun (WGS) entry which is preliminary data.</text>
</comment>
<evidence type="ECO:0000313" key="1">
    <source>
        <dbReference type="EMBL" id="KAF9953119.1"/>
    </source>
</evidence>